<dbReference type="CDD" id="cd13123">
    <property type="entry name" value="MATE_MurJ_like"/>
    <property type="match status" value="1"/>
</dbReference>
<dbReference type="GO" id="GO:0005886">
    <property type="term" value="C:plasma membrane"/>
    <property type="evidence" value="ECO:0007669"/>
    <property type="project" value="UniProtKB-SubCell"/>
</dbReference>
<keyword evidence="2 8" id="KW-1003">Cell membrane</keyword>
<feature type="region of interest" description="Disordered" evidence="9">
    <location>
        <begin position="1"/>
        <end position="20"/>
    </location>
</feature>
<feature type="transmembrane region" description="Helical" evidence="8">
    <location>
        <begin position="392"/>
        <end position="413"/>
    </location>
</feature>
<dbReference type="GO" id="GO:0071555">
    <property type="term" value="P:cell wall organization"/>
    <property type="evidence" value="ECO:0007669"/>
    <property type="project" value="UniProtKB-KW"/>
</dbReference>
<dbReference type="RefSeq" id="WP_195170231.1">
    <property type="nucleotide sequence ID" value="NZ_CP062983.1"/>
</dbReference>
<feature type="transmembrane region" description="Helical" evidence="8">
    <location>
        <begin position="358"/>
        <end position="380"/>
    </location>
</feature>
<dbReference type="KEGG" id="pmet:G4Y79_21140"/>
<evidence type="ECO:0000256" key="8">
    <source>
        <dbReference type="HAMAP-Rule" id="MF_02078"/>
    </source>
</evidence>
<proteinExistence type="inferred from homology"/>
<comment type="similarity">
    <text evidence="8">Belongs to the MurJ/MviN family.</text>
</comment>
<keyword evidence="4 8" id="KW-0133">Cell shape</keyword>
<dbReference type="PANTHER" id="PTHR47019:SF1">
    <property type="entry name" value="LIPID II FLIPPASE MURJ"/>
    <property type="match status" value="1"/>
</dbReference>
<keyword evidence="3 8" id="KW-0812">Transmembrane</keyword>
<evidence type="ECO:0000256" key="4">
    <source>
        <dbReference type="ARBA" id="ARBA00022960"/>
    </source>
</evidence>
<feature type="transmembrane region" description="Helical" evidence="8">
    <location>
        <begin position="234"/>
        <end position="253"/>
    </location>
</feature>
<evidence type="ECO:0000256" key="1">
    <source>
        <dbReference type="ARBA" id="ARBA00004651"/>
    </source>
</evidence>
<feature type="transmembrane region" description="Helical" evidence="8">
    <location>
        <begin position="32"/>
        <end position="54"/>
    </location>
</feature>
<feature type="transmembrane region" description="Helical" evidence="8">
    <location>
        <begin position="74"/>
        <end position="93"/>
    </location>
</feature>
<keyword evidence="6 8" id="KW-1133">Transmembrane helix</keyword>
<evidence type="ECO:0000256" key="7">
    <source>
        <dbReference type="ARBA" id="ARBA00023136"/>
    </source>
</evidence>
<comment type="function">
    <text evidence="8">Involved in peptidoglycan biosynthesis. Transports lipid-linked peptidoglycan precursors from the inner to the outer leaflet of the cytoplasmic membrane.</text>
</comment>
<dbReference type="PANTHER" id="PTHR47019">
    <property type="entry name" value="LIPID II FLIPPASE MURJ"/>
    <property type="match status" value="1"/>
</dbReference>
<evidence type="ECO:0000313" key="10">
    <source>
        <dbReference type="EMBL" id="QPC82162.1"/>
    </source>
</evidence>
<evidence type="ECO:0000256" key="6">
    <source>
        <dbReference type="ARBA" id="ARBA00022989"/>
    </source>
</evidence>
<keyword evidence="11" id="KW-1185">Reference proteome</keyword>
<dbReference type="InterPro" id="IPR051050">
    <property type="entry name" value="Lipid_II_flippase_MurJ/MviN"/>
</dbReference>
<dbReference type="Proteomes" id="UP000594468">
    <property type="component" value="Chromosome"/>
</dbReference>
<evidence type="ECO:0000313" key="11">
    <source>
        <dbReference type="Proteomes" id="UP000594468"/>
    </source>
</evidence>
<dbReference type="UniPathway" id="UPA00219"/>
<feature type="transmembrane region" description="Helical" evidence="8">
    <location>
        <begin position="193"/>
        <end position="214"/>
    </location>
</feature>
<dbReference type="NCBIfam" id="TIGR01695">
    <property type="entry name" value="murJ_mviN"/>
    <property type="match status" value="1"/>
</dbReference>
<sequence>MTEPQPQATPPGPPDNERSGALSNAQIARAALLMLMGFLASGVLGFVRTAVLSAQFGTSPAHDAFIAAQRIPELIFVLVAGGALGSSFIPIYARVRERDDQEAWRFASAVMTLSAIAAAILGVVVIVLADPIVQIVLYPGRSIAEQALAAHLMRLMMVTPFIFSISGLVMGILQSHGLFFLPSLAISMNSLGIIFGALVLAPLTATMPAIFGFLPMGAYLPLDQVQNASVYGLTYGAISSAVLHLVVQLPGLWQIRARLRPLPNWRIPGVLDVLRLMGPRILGQGVVQINFVVNVNLSSNMAEGSVVALQTAFNLMFFALGIIGQSVGSAIFPTLSALHARQDWDGYKTRLSSAMRNVLFLAIPATAAFIVLGVPIVSVFENGAWTRTDTEATAWALAFYAIGIAGFALLEILSRAFYALEDTWTPVLIGTLSMVSNIVLSILFAALFEAVSEAVGDPQPFIRGPFGGLALANALTTLVESIVLYVLLRRRIGTLGSIPGLDDRPTQRTITRTSIATLVMGIVLWLLQVILPLDGFVMAIIGAVVGGSLFFALALTLRIPEATDLLNPFIKRIPIVKNLFAR</sequence>
<evidence type="ECO:0000256" key="3">
    <source>
        <dbReference type="ARBA" id="ARBA00022692"/>
    </source>
</evidence>
<feature type="transmembrane region" description="Helical" evidence="8">
    <location>
        <begin position="509"/>
        <end position="530"/>
    </location>
</feature>
<feature type="transmembrane region" description="Helical" evidence="8">
    <location>
        <begin position="536"/>
        <end position="557"/>
    </location>
</feature>
<protein>
    <recommendedName>
        <fullName evidence="8">Probable lipid II flippase MurJ</fullName>
    </recommendedName>
</protein>
<dbReference type="Pfam" id="PF03023">
    <property type="entry name" value="MurJ"/>
    <property type="match status" value="1"/>
</dbReference>
<keyword evidence="7 8" id="KW-0472">Membrane</keyword>
<comment type="subcellular location">
    <subcellularLocation>
        <location evidence="1 8">Cell membrane</location>
        <topology evidence="1 8">Multi-pass membrane protein</topology>
    </subcellularLocation>
</comment>
<feature type="transmembrane region" description="Helical" evidence="8">
    <location>
        <begin position="468"/>
        <end position="488"/>
    </location>
</feature>
<feature type="transmembrane region" description="Helical" evidence="8">
    <location>
        <begin position="161"/>
        <end position="181"/>
    </location>
</feature>
<keyword evidence="8" id="KW-0813">Transport</keyword>
<dbReference type="GO" id="GO:0015648">
    <property type="term" value="F:lipid-linked peptidoglycan transporter activity"/>
    <property type="evidence" value="ECO:0007669"/>
    <property type="project" value="UniProtKB-UniRule"/>
</dbReference>
<evidence type="ECO:0000256" key="2">
    <source>
        <dbReference type="ARBA" id="ARBA00022475"/>
    </source>
</evidence>
<dbReference type="InterPro" id="IPR004268">
    <property type="entry name" value="MurJ"/>
</dbReference>
<dbReference type="AlphaFoldDB" id="A0A7S8E885"/>
<dbReference type="GO" id="GO:0008360">
    <property type="term" value="P:regulation of cell shape"/>
    <property type="evidence" value="ECO:0007669"/>
    <property type="project" value="UniProtKB-KW"/>
</dbReference>
<organism evidence="10 11">
    <name type="scientific">Phototrophicus methaneseepsis</name>
    <dbReference type="NCBI Taxonomy" id="2710758"/>
    <lineage>
        <taxon>Bacteria</taxon>
        <taxon>Bacillati</taxon>
        <taxon>Chloroflexota</taxon>
        <taxon>Candidatus Thermofontia</taxon>
        <taxon>Phototrophicales</taxon>
        <taxon>Phototrophicaceae</taxon>
        <taxon>Phototrophicus</taxon>
    </lineage>
</organism>
<comment type="pathway">
    <text evidence="8">Cell wall biogenesis; peptidoglycan biosynthesis.</text>
</comment>
<accession>A0A7S8E885</accession>
<dbReference type="EMBL" id="CP062983">
    <property type="protein sequence ID" value="QPC82162.1"/>
    <property type="molecule type" value="Genomic_DNA"/>
</dbReference>
<dbReference type="GO" id="GO:0034204">
    <property type="term" value="P:lipid translocation"/>
    <property type="evidence" value="ECO:0007669"/>
    <property type="project" value="TreeGrafter"/>
</dbReference>
<name>A0A7S8E885_9CHLR</name>
<feature type="transmembrane region" description="Helical" evidence="8">
    <location>
        <begin position="313"/>
        <end position="338"/>
    </location>
</feature>
<evidence type="ECO:0000256" key="5">
    <source>
        <dbReference type="ARBA" id="ARBA00022984"/>
    </source>
</evidence>
<dbReference type="PRINTS" id="PR01806">
    <property type="entry name" value="VIRFACTRMVIN"/>
</dbReference>
<gene>
    <name evidence="8 10" type="primary">murJ</name>
    <name evidence="10" type="ORF">G4Y79_21140</name>
</gene>
<feature type="transmembrane region" description="Helical" evidence="8">
    <location>
        <begin position="425"/>
        <end position="448"/>
    </location>
</feature>
<keyword evidence="5 8" id="KW-0573">Peptidoglycan synthesis</keyword>
<reference evidence="10 11" key="1">
    <citation type="submission" date="2020-02" db="EMBL/GenBank/DDBJ databases">
        <authorList>
            <person name="Zheng R.K."/>
            <person name="Sun C.M."/>
        </authorList>
    </citation>
    <scope>NUCLEOTIDE SEQUENCE [LARGE SCALE GENOMIC DNA]</scope>
    <source>
        <strain evidence="11">rifampicinis</strain>
    </source>
</reference>
<dbReference type="HAMAP" id="MF_02078">
    <property type="entry name" value="MurJ_MviN"/>
    <property type="match status" value="1"/>
</dbReference>
<dbReference type="GO" id="GO:0009252">
    <property type="term" value="P:peptidoglycan biosynthetic process"/>
    <property type="evidence" value="ECO:0007669"/>
    <property type="project" value="UniProtKB-UniRule"/>
</dbReference>
<evidence type="ECO:0000256" key="9">
    <source>
        <dbReference type="SAM" id="MobiDB-lite"/>
    </source>
</evidence>
<keyword evidence="8" id="KW-0961">Cell wall biogenesis/degradation</keyword>
<feature type="transmembrane region" description="Helical" evidence="8">
    <location>
        <begin position="105"/>
        <end position="129"/>
    </location>
</feature>